<evidence type="ECO:0000313" key="2">
    <source>
        <dbReference type="Proteomes" id="UP000793456"/>
    </source>
</evidence>
<accession>A0ACD3RM65</accession>
<dbReference type="Proteomes" id="UP000793456">
    <property type="component" value="Chromosome IV"/>
</dbReference>
<protein>
    <submittedName>
        <fullName evidence="1">Uncharacterized protein</fullName>
    </submittedName>
</protein>
<reference evidence="1" key="1">
    <citation type="submission" date="2018-11" db="EMBL/GenBank/DDBJ databases">
        <title>The sequence and de novo assembly of Larimichthys crocea genome using PacBio and Hi-C technologies.</title>
        <authorList>
            <person name="Xu P."/>
            <person name="Chen B."/>
            <person name="Zhou Z."/>
            <person name="Ke Q."/>
            <person name="Wu Y."/>
            <person name="Bai H."/>
            <person name="Pu F."/>
        </authorList>
    </citation>
    <scope>NUCLEOTIDE SEQUENCE</scope>
    <source>
        <tissue evidence="1">Muscle</tissue>
    </source>
</reference>
<comment type="caution">
    <text evidence="1">The sequence shown here is derived from an EMBL/GenBank/DDBJ whole genome shotgun (WGS) entry which is preliminary data.</text>
</comment>
<sequence>MEFSLHQPSDSGSVRKLLTDTETLRQILEEADSLLQMFWRAALPNVEETKQDQSLKEEVVSLHLRLSEKEEALKDAMERLKSSNRTKDSMEHFIVSQLSRTQDVLKKAKTNLQVKTQEASASSPSLVVGVS</sequence>
<gene>
    <name evidence="1" type="ORF">E3U43_006940</name>
</gene>
<proteinExistence type="predicted"/>
<name>A0ACD3RM65_LARCR</name>
<evidence type="ECO:0000313" key="1">
    <source>
        <dbReference type="EMBL" id="TMS20447.1"/>
    </source>
</evidence>
<keyword evidence="2" id="KW-1185">Reference proteome</keyword>
<dbReference type="EMBL" id="CM011677">
    <property type="protein sequence ID" value="TMS20447.1"/>
    <property type="molecule type" value="Genomic_DNA"/>
</dbReference>
<organism evidence="1 2">
    <name type="scientific">Larimichthys crocea</name>
    <name type="common">Large yellow croaker</name>
    <name type="synonym">Pseudosciaena crocea</name>
    <dbReference type="NCBI Taxonomy" id="215358"/>
    <lineage>
        <taxon>Eukaryota</taxon>
        <taxon>Metazoa</taxon>
        <taxon>Chordata</taxon>
        <taxon>Craniata</taxon>
        <taxon>Vertebrata</taxon>
        <taxon>Euteleostomi</taxon>
        <taxon>Actinopterygii</taxon>
        <taxon>Neopterygii</taxon>
        <taxon>Teleostei</taxon>
        <taxon>Neoteleostei</taxon>
        <taxon>Acanthomorphata</taxon>
        <taxon>Eupercaria</taxon>
        <taxon>Sciaenidae</taxon>
        <taxon>Larimichthys</taxon>
    </lineage>
</organism>